<accession>A0A803TLV6</accession>
<keyword evidence="7" id="KW-0472">Membrane</keyword>
<dbReference type="InParanoid" id="A0A803TLV6"/>
<dbReference type="InterPro" id="IPR002048">
    <property type="entry name" value="EF_hand_dom"/>
</dbReference>
<keyword evidence="6" id="KW-0106">Calcium</keyword>
<feature type="domain" description="EF-hand" evidence="8">
    <location>
        <begin position="23"/>
        <end position="58"/>
    </location>
</feature>
<evidence type="ECO:0000256" key="6">
    <source>
        <dbReference type="ARBA" id="ARBA00022837"/>
    </source>
</evidence>
<dbReference type="GO" id="GO:0005737">
    <property type="term" value="C:cytoplasm"/>
    <property type="evidence" value="ECO:0007669"/>
    <property type="project" value="UniProtKB-SubCell"/>
</dbReference>
<evidence type="ECO:0000256" key="5">
    <source>
        <dbReference type="ARBA" id="ARBA00022737"/>
    </source>
</evidence>
<keyword evidence="5" id="KW-0677">Repeat</keyword>
<comment type="subcellular location">
    <subcellularLocation>
        <location evidence="2">Cytoplasm</location>
    </subcellularLocation>
    <subcellularLocation>
        <location evidence="1">Endomembrane system</location>
    </subcellularLocation>
</comment>
<evidence type="ECO:0000256" key="4">
    <source>
        <dbReference type="ARBA" id="ARBA00022723"/>
    </source>
</evidence>
<dbReference type="Proteomes" id="UP000001646">
    <property type="component" value="Chromosome 1"/>
</dbReference>
<dbReference type="Pfam" id="PF13405">
    <property type="entry name" value="EF-hand_6"/>
    <property type="match status" value="1"/>
</dbReference>
<dbReference type="PANTHER" id="PTHR46735:SF3">
    <property type="entry name" value="CALPAIN SMALL SUBUNIT 1-RELATED"/>
    <property type="match status" value="1"/>
</dbReference>
<dbReference type="SUPFAM" id="SSF47473">
    <property type="entry name" value="EF-hand"/>
    <property type="match status" value="1"/>
</dbReference>
<evidence type="ECO:0000313" key="9">
    <source>
        <dbReference type="Ensembl" id="ENSACAP00000036196.1"/>
    </source>
</evidence>
<sequence>DSPILQKDGSARLGLVEFQILWNKIRSWLNIFRQFDLDKSGTMSSYEMRLALEAAGFKLDNKLHQVVVDRYADDSLGVDFDNFVSCLVKLETMFSNQPKPSTTLSWVSLVTYYSEEICY</sequence>
<name>A0A803TLV6_ANOCA</name>
<evidence type="ECO:0000256" key="1">
    <source>
        <dbReference type="ARBA" id="ARBA00004308"/>
    </source>
</evidence>
<reference evidence="9" key="2">
    <citation type="submission" date="2025-08" db="UniProtKB">
        <authorList>
            <consortium name="Ensembl"/>
        </authorList>
    </citation>
    <scope>IDENTIFICATION</scope>
</reference>
<dbReference type="Gene3D" id="1.10.238.10">
    <property type="entry name" value="EF-hand"/>
    <property type="match status" value="1"/>
</dbReference>
<evidence type="ECO:0000256" key="3">
    <source>
        <dbReference type="ARBA" id="ARBA00022490"/>
    </source>
</evidence>
<keyword evidence="4" id="KW-0479">Metal-binding</keyword>
<dbReference type="GO" id="GO:0005509">
    <property type="term" value="F:calcium ion binding"/>
    <property type="evidence" value="ECO:0007669"/>
    <property type="project" value="InterPro"/>
</dbReference>
<dbReference type="InterPro" id="IPR018247">
    <property type="entry name" value="EF_Hand_1_Ca_BS"/>
</dbReference>
<proteinExistence type="predicted"/>
<evidence type="ECO:0000259" key="8">
    <source>
        <dbReference type="PROSITE" id="PS50222"/>
    </source>
</evidence>
<keyword evidence="3" id="KW-0963">Cytoplasm</keyword>
<evidence type="ECO:0000313" key="10">
    <source>
        <dbReference type="Proteomes" id="UP000001646"/>
    </source>
</evidence>
<dbReference type="GeneTree" id="ENSGT00940000158672"/>
<evidence type="ECO:0000256" key="7">
    <source>
        <dbReference type="ARBA" id="ARBA00023136"/>
    </source>
</evidence>
<reference evidence="9 10" key="1">
    <citation type="submission" date="2009-12" db="EMBL/GenBank/DDBJ databases">
        <title>The Genome Sequence of Anolis carolinensis (Green Anole Lizard).</title>
        <authorList>
            <consortium name="The Genome Sequencing Platform"/>
            <person name="Di Palma F."/>
            <person name="Alfoldi J."/>
            <person name="Heiman D."/>
            <person name="Young S."/>
            <person name="Grabherr M."/>
            <person name="Johnson J."/>
            <person name="Lander E.S."/>
            <person name="Lindblad-Toh K."/>
        </authorList>
    </citation>
    <scope>NUCLEOTIDE SEQUENCE [LARGE SCALE GENOMIC DNA]</scope>
    <source>
        <strain evidence="9 10">JBL SC #1</strain>
    </source>
</reference>
<dbReference type="PANTHER" id="PTHR46735">
    <property type="entry name" value="CALPAIN, SMALL SUBUNIT 1 A-RELATED"/>
    <property type="match status" value="1"/>
</dbReference>
<keyword evidence="10" id="KW-1185">Reference proteome</keyword>
<reference evidence="9" key="3">
    <citation type="submission" date="2025-09" db="UniProtKB">
        <authorList>
            <consortium name="Ensembl"/>
        </authorList>
    </citation>
    <scope>IDENTIFICATION</scope>
</reference>
<organism evidence="9 10">
    <name type="scientific">Anolis carolinensis</name>
    <name type="common">Green anole</name>
    <name type="synonym">American chameleon</name>
    <dbReference type="NCBI Taxonomy" id="28377"/>
    <lineage>
        <taxon>Eukaryota</taxon>
        <taxon>Metazoa</taxon>
        <taxon>Chordata</taxon>
        <taxon>Craniata</taxon>
        <taxon>Vertebrata</taxon>
        <taxon>Euteleostomi</taxon>
        <taxon>Lepidosauria</taxon>
        <taxon>Squamata</taxon>
        <taxon>Bifurcata</taxon>
        <taxon>Unidentata</taxon>
        <taxon>Episquamata</taxon>
        <taxon>Toxicofera</taxon>
        <taxon>Iguania</taxon>
        <taxon>Dactyloidae</taxon>
        <taxon>Anolis</taxon>
    </lineage>
</organism>
<dbReference type="GO" id="GO:0012505">
    <property type="term" value="C:endomembrane system"/>
    <property type="evidence" value="ECO:0007669"/>
    <property type="project" value="UniProtKB-SubCell"/>
</dbReference>
<protein>
    <recommendedName>
        <fullName evidence="8">EF-hand domain-containing protein</fullName>
    </recommendedName>
</protein>
<dbReference type="AlphaFoldDB" id="A0A803TLV6"/>
<evidence type="ECO:0000256" key="2">
    <source>
        <dbReference type="ARBA" id="ARBA00004496"/>
    </source>
</evidence>
<dbReference type="PROSITE" id="PS00018">
    <property type="entry name" value="EF_HAND_1"/>
    <property type="match status" value="1"/>
</dbReference>
<dbReference type="Ensembl" id="ENSACAT00000045672.1">
    <property type="protein sequence ID" value="ENSACAP00000036196.1"/>
    <property type="gene ID" value="ENSACAG00000038333.1"/>
</dbReference>
<dbReference type="PROSITE" id="PS50222">
    <property type="entry name" value="EF_HAND_2"/>
    <property type="match status" value="1"/>
</dbReference>
<dbReference type="InterPro" id="IPR011992">
    <property type="entry name" value="EF-hand-dom_pair"/>
</dbReference>